<feature type="non-terminal residue" evidence="3">
    <location>
        <position position="447"/>
    </location>
</feature>
<dbReference type="AlphaFoldDB" id="A0A133UQ29"/>
<comment type="caution">
    <text evidence="3">The sequence shown here is derived from an EMBL/GenBank/DDBJ whole genome shotgun (WGS) entry which is preliminary data.</text>
</comment>
<dbReference type="Gene3D" id="2.40.50.140">
    <property type="entry name" value="Nucleic acid-binding proteins"/>
    <property type="match status" value="3"/>
</dbReference>
<dbReference type="Pfam" id="PF01336">
    <property type="entry name" value="tRNA_anti-codon"/>
    <property type="match status" value="1"/>
</dbReference>
<name>A0A133UQ29_9EURY</name>
<dbReference type="GO" id="GO:0010212">
    <property type="term" value="P:response to ionizing radiation"/>
    <property type="evidence" value="ECO:0007669"/>
    <property type="project" value="TreeGrafter"/>
</dbReference>
<proteinExistence type="predicted"/>
<sequence>MGEKVEKVIQQIEEEAGVTREKIQEKIEAKREELSGFITPEGAATIVARSYGITPEREEPEVRKLMIEDLCEGMSNIDIVGRVSRVFEPREFEQKDGSTGKVANIVLIDGTGEIRTVLWGDRADLVGREEIRKGTTLGLEGVYVKRGRNGSPEVHLGHRGELELDPVDERVDDLPPVSEARTKISELDLGSEYADVLGKVIAVSQPREFERSDNSVGEVAMLRIVDETGQCRVSLWDDRAEQVEEIERGDPVLLENATVREGWQNTPELHVSWRGRIVRNPPAEDVESLPELEKKLLKIEEIEPDMPILDVAAKVKRTFPPNEFERDDGSTGKVKNVILADGTGSIRASFWDDQVEIGEKLSEGDTVLIENARSVAGLQERPEIRIGGRTNLEVNPDRIEVGEMKPKRLKISEVGEGLDSLEVVGRITDRSEISTFTREDESEGKVG</sequence>
<dbReference type="InterPro" id="IPR018716">
    <property type="entry name" value="DUF2240"/>
</dbReference>
<dbReference type="CDD" id="cd04491">
    <property type="entry name" value="SoSSB_OBF"/>
    <property type="match status" value="3"/>
</dbReference>
<accession>A0A133UQ29</accession>
<dbReference type="SUPFAM" id="SSF50249">
    <property type="entry name" value="Nucleic acid-binding proteins"/>
    <property type="match status" value="3"/>
</dbReference>
<dbReference type="Proteomes" id="UP000070463">
    <property type="component" value="Unassembled WGS sequence"/>
</dbReference>
<keyword evidence="4" id="KW-1185">Reference proteome</keyword>
<evidence type="ECO:0000313" key="3">
    <source>
        <dbReference type="EMBL" id="KXA96226.1"/>
    </source>
</evidence>
<keyword evidence="1" id="KW-0238">DNA-binding</keyword>
<protein>
    <recommendedName>
        <fullName evidence="2">OB domain-containing protein</fullName>
    </recommendedName>
</protein>
<gene>
    <name evidence="3" type="ORF">AKJ37_05740</name>
</gene>
<evidence type="ECO:0000259" key="2">
    <source>
        <dbReference type="Pfam" id="PF01336"/>
    </source>
</evidence>
<dbReference type="InterPro" id="IPR012340">
    <property type="entry name" value="NA-bd_OB-fold"/>
</dbReference>
<evidence type="ECO:0000256" key="1">
    <source>
        <dbReference type="ARBA" id="ARBA00023125"/>
    </source>
</evidence>
<evidence type="ECO:0000313" key="4">
    <source>
        <dbReference type="Proteomes" id="UP000070463"/>
    </source>
</evidence>
<dbReference type="GO" id="GO:0000724">
    <property type="term" value="P:double-strand break repair via homologous recombination"/>
    <property type="evidence" value="ECO:0007669"/>
    <property type="project" value="TreeGrafter"/>
</dbReference>
<dbReference type="EMBL" id="LHXR01000097">
    <property type="protein sequence ID" value="KXA96226.1"/>
    <property type="molecule type" value="Genomic_DNA"/>
</dbReference>
<dbReference type="Pfam" id="PF09999">
    <property type="entry name" value="DUF2240"/>
    <property type="match status" value="1"/>
</dbReference>
<dbReference type="GO" id="GO:0003697">
    <property type="term" value="F:single-stranded DNA binding"/>
    <property type="evidence" value="ECO:0007669"/>
    <property type="project" value="InterPro"/>
</dbReference>
<dbReference type="InterPro" id="IPR000424">
    <property type="entry name" value="Primosome_PriB/ssb"/>
</dbReference>
<organism evidence="3 4">
    <name type="scientific">candidate division MSBL1 archaeon SCGC-AAA259I09</name>
    <dbReference type="NCBI Taxonomy" id="1698267"/>
    <lineage>
        <taxon>Archaea</taxon>
        <taxon>Methanobacteriati</taxon>
        <taxon>Methanobacteriota</taxon>
        <taxon>candidate division MSBL1</taxon>
    </lineage>
</organism>
<dbReference type="PANTHER" id="PTHR13356:SF0">
    <property type="entry name" value="SOSS COMPLEX SUBUNIT B HOMOLOG"/>
    <property type="match status" value="1"/>
</dbReference>
<feature type="domain" description="OB" evidence="2">
    <location>
        <begin position="329"/>
        <end position="370"/>
    </location>
</feature>
<dbReference type="PROSITE" id="PS50935">
    <property type="entry name" value="SSB"/>
    <property type="match status" value="1"/>
</dbReference>
<dbReference type="PANTHER" id="PTHR13356">
    <property type="entry name" value="OB FOLD NUCLEIC ACID BINDING PROTEIN-RELATED"/>
    <property type="match status" value="1"/>
</dbReference>
<reference evidence="3 4" key="1">
    <citation type="journal article" date="2016" name="Sci. Rep.">
        <title>Metabolic traits of an uncultured archaeal lineage -MSBL1- from brine pools of the Red Sea.</title>
        <authorList>
            <person name="Mwirichia R."/>
            <person name="Alam I."/>
            <person name="Rashid M."/>
            <person name="Vinu M."/>
            <person name="Ba-Alawi W."/>
            <person name="Anthony Kamau A."/>
            <person name="Kamanda Ngugi D."/>
            <person name="Goker M."/>
            <person name="Klenk H.P."/>
            <person name="Bajic V."/>
            <person name="Stingl U."/>
        </authorList>
    </citation>
    <scope>NUCLEOTIDE SEQUENCE [LARGE SCALE GENOMIC DNA]</scope>
    <source>
        <strain evidence="3">SCGC-AAA259I09</strain>
    </source>
</reference>
<dbReference type="InterPro" id="IPR051231">
    <property type="entry name" value="SOSS-B"/>
</dbReference>
<dbReference type="InterPro" id="IPR004365">
    <property type="entry name" value="NA-bd_OB_tRNA"/>
</dbReference>